<evidence type="ECO:0000256" key="5">
    <source>
        <dbReference type="ARBA" id="ARBA00023136"/>
    </source>
</evidence>
<dbReference type="Pfam" id="PF01810">
    <property type="entry name" value="LysE"/>
    <property type="match status" value="1"/>
</dbReference>
<dbReference type="EMBL" id="CP116221">
    <property type="protein sequence ID" value="WCO02085.1"/>
    <property type="molecule type" value="Genomic_DNA"/>
</dbReference>
<sequence>MIVLYFLIGISASIIGALPLGASNIAVINTTIKQNAKQAFKIAIAAGIGEVILSYYALHCNMVVRDFFDQNMWIQILIVIILMIAGSFLLFKKNKEKTTKKNKLNTSKYTTGFLLGVLNPPVLIYWIVAFGIINNNDFTLSLGSPLLILFLFFAGVYFGKLITLYLYSIFSIRIKNKVQNITAVINKATGILLILIGIVQAIKLSV</sequence>
<name>A0ABY7S2F0_9FLAO</name>
<evidence type="ECO:0000256" key="6">
    <source>
        <dbReference type="SAM" id="Phobius"/>
    </source>
</evidence>
<evidence type="ECO:0000313" key="8">
    <source>
        <dbReference type="Proteomes" id="UP001202717"/>
    </source>
</evidence>
<dbReference type="RefSeq" id="WP_249995171.1">
    <property type="nucleotide sequence ID" value="NZ_CP116221.1"/>
</dbReference>
<evidence type="ECO:0000256" key="2">
    <source>
        <dbReference type="ARBA" id="ARBA00022475"/>
    </source>
</evidence>
<feature type="transmembrane region" description="Helical" evidence="6">
    <location>
        <begin position="145"/>
        <end position="169"/>
    </location>
</feature>
<organism evidence="7 8">
    <name type="scientific">Psychroserpens ponticola</name>
    <dbReference type="NCBI Taxonomy" id="2932268"/>
    <lineage>
        <taxon>Bacteria</taxon>
        <taxon>Pseudomonadati</taxon>
        <taxon>Bacteroidota</taxon>
        <taxon>Flavobacteriia</taxon>
        <taxon>Flavobacteriales</taxon>
        <taxon>Flavobacteriaceae</taxon>
        <taxon>Psychroserpens</taxon>
    </lineage>
</organism>
<evidence type="ECO:0000256" key="3">
    <source>
        <dbReference type="ARBA" id="ARBA00022692"/>
    </source>
</evidence>
<feature type="transmembrane region" description="Helical" evidence="6">
    <location>
        <begin position="70"/>
        <end position="91"/>
    </location>
</feature>
<feature type="transmembrane region" description="Helical" evidence="6">
    <location>
        <begin position="181"/>
        <end position="202"/>
    </location>
</feature>
<reference evidence="7 8" key="1">
    <citation type="submission" date="2023-01" db="EMBL/GenBank/DDBJ databases">
        <title>Psychroserpens ponticola sp. nov., isolated from seawater.</title>
        <authorList>
            <person name="Kristyanto S."/>
            <person name="Jung J."/>
            <person name="Kim J.M."/>
            <person name="Jeon C.O."/>
        </authorList>
    </citation>
    <scope>NUCLEOTIDE SEQUENCE [LARGE SCALE GENOMIC DNA]</scope>
    <source>
        <strain evidence="7 8">MSW6</strain>
    </source>
</reference>
<protein>
    <submittedName>
        <fullName evidence="7">LysE family transporter</fullName>
    </submittedName>
</protein>
<feature type="transmembrane region" description="Helical" evidence="6">
    <location>
        <begin position="6"/>
        <end position="27"/>
    </location>
</feature>
<gene>
    <name evidence="7" type="ORF">MUN68_001025</name>
</gene>
<keyword evidence="5 6" id="KW-0472">Membrane</keyword>
<evidence type="ECO:0000256" key="4">
    <source>
        <dbReference type="ARBA" id="ARBA00022989"/>
    </source>
</evidence>
<accession>A0ABY7S2F0</accession>
<evidence type="ECO:0000313" key="7">
    <source>
        <dbReference type="EMBL" id="WCO02085.1"/>
    </source>
</evidence>
<evidence type="ECO:0000256" key="1">
    <source>
        <dbReference type="ARBA" id="ARBA00004651"/>
    </source>
</evidence>
<comment type="subcellular location">
    <subcellularLocation>
        <location evidence="1">Cell membrane</location>
        <topology evidence="1">Multi-pass membrane protein</topology>
    </subcellularLocation>
</comment>
<keyword evidence="4 6" id="KW-1133">Transmembrane helix</keyword>
<keyword evidence="8" id="KW-1185">Reference proteome</keyword>
<keyword evidence="2" id="KW-1003">Cell membrane</keyword>
<dbReference type="InterPro" id="IPR001123">
    <property type="entry name" value="LeuE-type"/>
</dbReference>
<feature type="transmembrane region" description="Helical" evidence="6">
    <location>
        <begin position="112"/>
        <end position="133"/>
    </location>
</feature>
<keyword evidence="3 6" id="KW-0812">Transmembrane</keyword>
<proteinExistence type="predicted"/>
<feature type="transmembrane region" description="Helical" evidence="6">
    <location>
        <begin position="39"/>
        <end position="58"/>
    </location>
</feature>
<dbReference type="Proteomes" id="UP001202717">
    <property type="component" value="Chromosome"/>
</dbReference>